<dbReference type="Proteomes" id="UP001732720">
    <property type="component" value="Chromosome 15"/>
</dbReference>
<accession>A0AC58L607</accession>
<protein>
    <submittedName>
        <fullName evidence="2">Rho GTPase-activating protein 21 isoform X1</fullName>
    </submittedName>
</protein>
<gene>
    <name evidence="2" type="primary">Arhgap21</name>
</gene>
<evidence type="ECO:0000313" key="2">
    <source>
        <dbReference type="RefSeq" id="XP_073912591.1"/>
    </source>
</evidence>
<evidence type="ECO:0000313" key="1">
    <source>
        <dbReference type="Proteomes" id="UP001732720"/>
    </source>
</evidence>
<sequence>MAQFRLLDCIINHNCSLLCNLYCAWSGQASKTKDGKEQSETVSPSEDELFSWPGPKTVMLKRTSQGFGFTLRHFIVYPPESAIQFSYKDEENGNRGGKQRNRLEPMDTIFVKQVKEGGPAFEAGLCTGDRIIKVNGESVIGKTYSQVIALIQNSDTTLELSVMPKDEDILQVHWLWGTCPPFQVVYNEMIQPRCRKYCIRQYRMLSHPDGFLSQKSSGVDVINMLFVSVHISKMQNAYSQDAYLKGNEAYSGNARNIPEPPPICYPWLPSAPPAMAQPIEISPPDSSVSKQQTSTPVLTQPGRAYKMEIQVPPSPTDVAKSNTAVCVCNESIRTVIVPSEKVVDVLSNRNNHTGPSHRTEEVRYGLSDQTSSKTVSRTTSPSSIPTAHLIHQTSGSRPLEPSGMLLKSGNYSGHSEGISSSRSQAVDSPSVSVNHYSPNSHQHIDWKNYKTYKEYIDNRRLHIGCRTIQERLDSLRAASQSTTDYNQVVPTRTTLQVRRRSTSHDRVPQSVQIRQRSVSQERLEDSVLMKYCPRSASQGTLTSSSVSFSNHRTRSWDYIEGQGESLQNVNSESQIPDSNGERKQTYKWSGFTEQDDRRGIYERPKQQEIHKSFRGSNLTVAPSVVNSDNRRMSGRGVGSVSPFKKLPPDVKPLQPNRNFQTTSGMSLPRGVSQDRSPLVKIRSNSLKAPSTHVSKPSFSQSSLVSVKDQRPVNHLHQNSLLNQQTWFRPESTPGPEVETGKSPSLSGASAKPGPQMKENLGTSDLELPVSQRNEDLSLQEAEIQQSHGLDNKEPVILREKPPSGRQTPQPLRHQSYILAVNDQETGSDTTCWLPNDARREVHIKRMEERKASSASPPGDSLASIPFIDEPTSPSIDHDLAHIPASAVISASTSQVPSIATVPPSLTTSAPIIRRQLSHDQESVGPPSLDGQPNSKTERSKSYDEGLDDYREDAKLSFKHVSSLKGIKIIDSQKSSEDSGSRKDSSSEVFSDAAKEGWLQFRPLTTDKGKRVGGSIRPWKQMYVVLRGHSLYLYKDKREQMPPSEEEQPISVNACLIDISYSETKRRNVFRLTTSDCECLFQAEDRDDMLSWIKTIQESSNLNEEDTGVTNRDLISRRIKEYNSLMSSKAEQLPKTPRQSLSIRQTLLGAKSEPKSQSPHSPKEESERKLLSKDDTSPPKDKGTWRKGIPSIMRKTFEKKPAATGTFGVRLDDCPPAHTNRYIPLIVDICCKLVEERGLEYTGIYRVPGNNAAISSMQEELNKGMADIDIQDDKWRDLNVISSLLKSFFRKLPEPLFTNDKYADFIEANRKEDPLDRLKTLKRLIHDLPEHHYETLKFLSAHLKTVAENSEKNKMEPRNLAIVFGPTLVRTSEDNMTHMVTHMPDQYKIVETLIQHHDWFFTEEGAEEPLTAVQEESTVDSQPVPNIDHLLTNIGRTGVSPGDVSDSATSDSTKSKGSWGSGKDQYSRELLVSSIFAAASRKRKKPKEKAQPSSSEDELDNVFFKKENVEQCHNDIKEESKKESETVDRKQRIIVAKENSAKKDISAAKDEKTSLWKESTPSEELSPPHSSRHSRSPTLSCRFTVLKESPKSLLTQKSSHFDETGSDSGTLLSTSSQASLARFSAKKSTSPETRHEFLGNVSTITSDYSTTSSATYLTSLDSSRLSPEVQSVAESKGDEADDERSELISEGRPMETDSESEFPVFPTALASDRLFRGKLQEAPKTSRRNSEGSEMSCTEGSLTPSLDSRRQLFSSHKLIECDTLSRKKSSRFKSDSGSLGDAKSEKETPSITKVFDVMKKGKSTGSLLTPTRSESEKQEPTWKTRLADRLKLRPRAPADDMFGVGNQNPNAETAKRKNIKRRHTLGGHRDATEISVLNFWKAHEQSGERESELSAVNRLKPKCSAQDLSISDWLARERLRTSTSDLSRGTGDPQPENPSMSDTSTTDTPLSFQPDAGSSSSTLASANRPFLSTPPQSPDQINGENFQNMSQNAASAANAHPCKLSETPGTRAQSPPCL</sequence>
<organism evidence="1 2">
    <name type="scientific">Castor canadensis</name>
    <name type="common">American beaver</name>
    <dbReference type="NCBI Taxonomy" id="51338"/>
    <lineage>
        <taxon>Eukaryota</taxon>
        <taxon>Metazoa</taxon>
        <taxon>Chordata</taxon>
        <taxon>Craniata</taxon>
        <taxon>Vertebrata</taxon>
        <taxon>Euteleostomi</taxon>
        <taxon>Mammalia</taxon>
        <taxon>Eutheria</taxon>
        <taxon>Euarchontoglires</taxon>
        <taxon>Glires</taxon>
        <taxon>Rodentia</taxon>
        <taxon>Castorimorpha</taxon>
        <taxon>Castoridae</taxon>
        <taxon>Castor</taxon>
    </lineage>
</organism>
<proteinExistence type="predicted"/>
<dbReference type="RefSeq" id="XP_073912591.1">
    <property type="nucleotide sequence ID" value="XM_074056490.1"/>
</dbReference>
<reference evidence="2" key="1">
    <citation type="submission" date="2025-08" db="UniProtKB">
        <authorList>
            <consortium name="RefSeq"/>
        </authorList>
    </citation>
    <scope>IDENTIFICATION</scope>
</reference>
<name>A0AC58L607_CASCN</name>
<keyword evidence="1" id="KW-1185">Reference proteome</keyword>